<protein>
    <recommendedName>
        <fullName evidence="11">Glycosyltransferase family 49 protein</fullName>
    </recommendedName>
</protein>
<dbReference type="eggNOG" id="ENOG502RRW1">
    <property type="taxonomic scope" value="Eukaryota"/>
</dbReference>
<evidence type="ECO:0000256" key="1">
    <source>
        <dbReference type="ARBA" id="ARBA00004606"/>
    </source>
</evidence>
<reference evidence="9 10" key="1">
    <citation type="journal article" date="2011" name="J. Gen. Appl. Microbiol.">
        <title>Draft genome sequencing of the enigmatic basidiomycete Mixia osmundae.</title>
        <authorList>
            <person name="Nishida H."/>
            <person name="Nagatsuka Y."/>
            <person name="Sugiyama J."/>
        </authorList>
    </citation>
    <scope>NUCLEOTIDE SEQUENCE [LARGE SCALE GENOMIC DNA]</scope>
    <source>
        <strain evidence="10">CBS 9802 / IAM 14324 / JCM 22182 / KY 12970</strain>
    </source>
</reference>
<dbReference type="InterPro" id="IPR051292">
    <property type="entry name" value="Xyl/GlcA_transferase"/>
</dbReference>
<feature type="region of interest" description="Disordered" evidence="7">
    <location>
        <begin position="1"/>
        <end position="171"/>
    </location>
</feature>
<dbReference type="RefSeq" id="XP_014566261.1">
    <property type="nucleotide sequence ID" value="XM_014710775.1"/>
</dbReference>
<feature type="compositionally biased region" description="Low complexity" evidence="7">
    <location>
        <begin position="225"/>
        <end position="242"/>
    </location>
</feature>
<evidence type="ECO:0000256" key="4">
    <source>
        <dbReference type="ARBA" id="ARBA00022989"/>
    </source>
</evidence>
<feature type="compositionally biased region" description="Low complexity" evidence="7">
    <location>
        <begin position="19"/>
        <end position="34"/>
    </location>
</feature>
<evidence type="ECO:0000256" key="2">
    <source>
        <dbReference type="ARBA" id="ARBA00022692"/>
    </source>
</evidence>
<comment type="caution">
    <text evidence="9">The sequence shown here is derived from an EMBL/GenBank/DDBJ whole genome shotgun (WGS) entry which is preliminary data.</text>
</comment>
<reference evidence="9 10" key="2">
    <citation type="journal article" date="2012" name="Open Biol.">
        <title>Characteristics of nucleosomes and linker DNA regions on the genome of the basidiomycete Mixia osmundae revealed by mono- and dinucleosome mapping.</title>
        <authorList>
            <person name="Nishida H."/>
            <person name="Kondo S."/>
            <person name="Matsumoto T."/>
            <person name="Suzuki Y."/>
            <person name="Yoshikawa H."/>
            <person name="Taylor T.D."/>
            <person name="Sugiyama J."/>
        </authorList>
    </citation>
    <scope>NUCLEOTIDE SEQUENCE [LARGE SCALE GENOMIC DNA]</scope>
    <source>
        <strain evidence="10">CBS 9802 / IAM 14324 / JCM 22182 / KY 12970</strain>
    </source>
</reference>
<keyword evidence="6" id="KW-0325">Glycoprotein</keyword>
<proteinExistence type="predicted"/>
<evidence type="ECO:0000313" key="9">
    <source>
        <dbReference type="EMBL" id="GAA94586.1"/>
    </source>
</evidence>
<feature type="compositionally biased region" description="Low complexity" evidence="7">
    <location>
        <begin position="103"/>
        <end position="118"/>
    </location>
</feature>
<feature type="compositionally biased region" description="Polar residues" evidence="7">
    <location>
        <begin position="1"/>
        <end position="18"/>
    </location>
</feature>
<evidence type="ECO:0008006" key="11">
    <source>
        <dbReference type="Google" id="ProtNLM"/>
    </source>
</evidence>
<dbReference type="InParanoid" id="G7DVH6"/>
<dbReference type="EMBL" id="BABT02000043">
    <property type="protein sequence ID" value="GAA94586.1"/>
    <property type="molecule type" value="Genomic_DNA"/>
</dbReference>
<dbReference type="GO" id="GO:0042285">
    <property type="term" value="F:xylosyltransferase activity"/>
    <property type="evidence" value="ECO:0007669"/>
    <property type="project" value="TreeGrafter"/>
</dbReference>
<feature type="region of interest" description="Disordered" evidence="7">
    <location>
        <begin position="410"/>
        <end position="433"/>
    </location>
</feature>
<evidence type="ECO:0000256" key="6">
    <source>
        <dbReference type="ARBA" id="ARBA00023180"/>
    </source>
</evidence>
<feature type="region of interest" description="Disordered" evidence="7">
    <location>
        <begin position="218"/>
        <end position="255"/>
    </location>
</feature>
<keyword evidence="4 8" id="KW-1133">Transmembrane helix</keyword>
<dbReference type="OrthoDB" id="3056235at2759"/>
<dbReference type="GO" id="GO:0015020">
    <property type="term" value="F:glucuronosyltransferase activity"/>
    <property type="evidence" value="ECO:0007669"/>
    <property type="project" value="TreeGrafter"/>
</dbReference>
<dbReference type="PANTHER" id="PTHR12270:SF25">
    <property type="entry name" value="GLYCOSYLTRANSFERASE-LIKE PROTEIN LARGE"/>
    <property type="match status" value="1"/>
</dbReference>
<evidence type="ECO:0000313" key="10">
    <source>
        <dbReference type="Proteomes" id="UP000009131"/>
    </source>
</evidence>
<feature type="compositionally biased region" description="Polar residues" evidence="7">
    <location>
        <begin position="77"/>
        <end position="91"/>
    </location>
</feature>
<feature type="region of interest" description="Disordered" evidence="7">
    <location>
        <begin position="347"/>
        <end position="366"/>
    </location>
</feature>
<name>G7DVH6_MIXOS</name>
<feature type="compositionally biased region" description="Low complexity" evidence="7">
    <location>
        <begin position="351"/>
        <end position="366"/>
    </location>
</feature>
<gene>
    <name evidence="9" type="primary">Mo01238</name>
    <name evidence="9" type="ORF">E5Q_01238</name>
</gene>
<keyword evidence="5 8" id="KW-0472">Membrane</keyword>
<sequence>MTTRPMRTNSFKRNGSQTSSASSSISSGSASGSIEGAQPDQPLYTARETEEDDEAWTSFGTPAANKTVPSDLDGTIGRSNLRLNVQKGTPTPGSPSRLISRRGSFNAADGSAAARNGAVGHSTSRDGSPQLGSGAFAPSTGPMSSSLSPTIGLASPPRPSTSSFERLRPATTPATVSFLQSAASASASDASPSLQSPAQFATAMSSAHTHDGILSSATNGSIFLPSRPTTPSGSSVSSASRPSPRRQDNHARYPSLTSACLPATASYTPTSSTMAQYANALGRYIPFGETLEEDRAREKDLFSPSVPRARAPSPMQANHASFTSINGSSKADAKYAADIGLGFAGTEKSGIRSTSNSSTSSATSSISGLTSDKRWLRMFKWMRPASALSSSGSAPVMRAYRDKEDVLAGSDDEEYKLSKSRGPAPRPTHSRRLSKLPQRTAVLVLGPFSSFVLPDTTALVQARATHSRVVPVKKKRALVLRFLTAAYIIFALFHFSSTLWSALLRSSGASQARLVAREQQQVFAANSAYSSGQAKLNDWAETVAQGFTGGRDRLLQGVGYRPNPDSVAASLAPSLDIDSDAAVLDEEPEQLEPIAAPTVAEEVLPMPNQVGRANVTVLRDPLSLLSHPYRMSKMHSKVGPRHYEHVEPYAFRATSASSTAEVTACLYINEIWLPQLAEFAKRWQGPISLVYETPYQSSNVEQRTNTLKTLSELRNSDSIIKQLVDFHVISQPQLSDYSLNKTYERLIAHPVGSNYHMNVARFFARTDMVWMAGDARLLPSNGLRRRLAASSVRKVVLDSNDAVIVPVFSAIRRDAAGEALSLSSIDDLREQRAPVLNEEWELSGVSPAEFAPLGKRFYQQHLSTLDFPLSRWPKRKATLVGLSSLHPPVSVAAPGETVPERPVFALYDREWAANRGPSNWQLWRKARTDPRLADSAESGGGQSLGVNGTIGGGSHLYKVTDYDLHYSPHLVISREAQPWCTERFQTNQAACVYQMYLSGAELYVLPDEWAFTLEPVQGESSNTMDEADRIKTSISSRLYTKFHQEACMHYGRGFLSLDQWQSDRATHLRFMCERVHASWGVGLLEPPKPAAAR</sequence>
<evidence type="ECO:0000256" key="5">
    <source>
        <dbReference type="ARBA" id="ARBA00023136"/>
    </source>
</evidence>
<dbReference type="GO" id="GO:0016020">
    <property type="term" value="C:membrane"/>
    <property type="evidence" value="ECO:0007669"/>
    <property type="project" value="UniProtKB-SubCell"/>
</dbReference>
<dbReference type="HOGENOM" id="CLU_286551_0_0_1"/>
<organism evidence="9 10">
    <name type="scientific">Mixia osmundae (strain CBS 9802 / IAM 14324 / JCM 22182 / KY 12970)</name>
    <dbReference type="NCBI Taxonomy" id="764103"/>
    <lineage>
        <taxon>Eukaryota</taxon>
        <taxon>Fungi</taxon>
        <taxon>Dikarya</taxon>
        <taxon>Basidiomycota</taxon>
        <taxon>Pucciniomycotina</taxon>
        <taxon>Mixiomycetes</taxon>
        <taxon>Mixiales</taxon>
        <taxon>Mixiaceae</taxon>
        <taxon>Mixia</taxon>
    </lineage>
</organism>
<comment type="subcellular location">
    <subcellularLocation>
        <location evidence="1">Membrane</location>
        <topology evidence="1">Single-pass type II membrane protein</topology>
    </subcellularLocation>
</comment>
<dbReference type="Proteomes" id="UP000009131">
    <property type="component" value="Unassembled WGS sequence"/>
</dbReference>
<dbReference type="GO" id="GO:0035269">
    <property type="term" value="P:protein O-linked glycosylation via mannose"/>
    <property type="evidence" value="ECO:0007669"/>
    <property type="project" value="TreeGrafter"/>
</dbReference>
<feature type="transmembrane region" description="Helical" evidence="8">
    <location>
        <begin position="478"/>
        <end position="503"/>
    </location>
</feature>
<dbReference type="AlphaFoldDB" id="G7DVH6"/>
<evidence type="ECO:0000256" key="7">
    <source>
        <dbReference type="SAM" id="MobiDB-lite"/>
    </source>
</evidence>
<dbReference type="Pfam" id="PF13896">
    <property type="entry name" value="Glyco_transf_49"/>
    <property type="match status" value="1"/>
</dbReference>
<dbReference type="PANTHER" id="PTHR12270">
    <property type="entry name" value="GLYCOSYLTRANSFERASE-RELATED"/>
    <property type="match status" value="1"/>
</dbReference>
<keyword evidence="3" id="KW-0735">Signal-anchor</keyword>
<accession>G7DVH6</accession>
<evidence type="ECO:0000256" key="3">
    <source>
        <dbReference type="ARBA" id="ARBA00022968"/>
    </source>
</evidence>
<keyword evidence="10" id="KW-1185">Reference proteome</keyword>
<evidence type="ECO:0000256" key="8">
    <source>
        <dbReference type="SAM" id="Phobius"/>
    </source>
</evidence>
<keyword evidence="2 8" id="KW-0812">Transmembrane</keyword>
<feature type="compositionally biased region" description="Polar residues" evidence="7">
    <location>
        <begin position="121"/>
        <end position="131"/>
    </location>
</feature>